<feature type="transmembrane region" description="Helical" evidence="2">
    <location>
        <begin position="180"/>
        <end position="199"/>
    </location>
</feature>
<dbReference type="InterPro" id="IPR021683">
    <property type="entry name" value="DUF3267"/>
</dbReference>
<sequence>MNKICGMHLRYFDQSALSVRLVSCGRRVGGGSFLRLEREYMDKYREKENERKLSKAEERRKAQFEQLKAKLEAQGYVEHDLTIGLVYANMMAFVLALPLSVLFIIVFLWHNGAAEGSIGLAGLVLVFVLFFVLICVHELIHGITWAIFALSHWKAVEFGLIKEYLTPYCTCSEPLERYQYIAGGLMPTLLLGILPALVAVFAGSWLLLILGIALIFGGGGDMAVVLKLLRHHSAAREVLYIDHPYAAGVVAFERA</sequence>
<reference evidence="3 4" key="1">
    <citation type="submission" date="2017-05" db="EMBL/GenBank/DDBJ databases">
        <title>Butyricicoccus porcorum sp. nov. a butyrate-producing bacterium from the swine intestinal tract.</title>
        <authorList>
            <person name="Trachsel J."/>
            <person name="Humphrey S."/>
            <person name="Allen H.K."/>
        </authorList>
    </citation>
    <scope>NUCLEOTIDE SEQUENCE [LARGE SCALE GENOMIC DNA]</scope>
    <source>
        <strain evidence="3">BB10</strain>
    </source>
</reference>
<evidence type="ECO:0000313" key="4">
    <source>
        <dbReference type="Proteomes" id="UP000194903"/>
    </source>
</evidence>
<gene>
    <name evidence="3" type="ORF">CBW42_07075</name>
</gene>
<evidence type="ECO:0000313" key="3">
    <source>
        <dbReference type="EMBL" id="OUM20584.1"/>
    </source>
</evidence>
<feature type="coiled-coil region" evidence="1">
    <location>
        <begin position="46"/>
        <end position="74"/>
    </location>
</feature>
<feature type="transmembrane region" description="Helical" evidence="2">
    <location>
        <begin position="86"/>
        <end position="110"/>
    </location>
</feature>
<keyword evidence="2" id="KW-0472">Membrane</keyword>
<keyword evidence="1" id="KW-0175">Coiled coil</keyword>
<dbReference type="Proteomes" id="UP000194903">
    <property type="component" value="Unassembled WGS sequence"/>
</dbReference>
<feature type="transmembrane region" description="Helical" evidence="2">
    <location>
        <begin position="116"/>
        <end position="136"/>
    </location>
</feature>
<evidence type="ECO:0000256" key="1">
    <source>
        <dbReference type="SAM" id="Coils"/>
    </source>
</evidence>
<evidence type="ECO:0008006" key="5">
    <source>
        <dbReference type="Google" id="ProtNLM"/>
    </source>
</evidence>
<dbReference type="OrthoDB" id="9789112at2"/>
<protein>
    <recommendedName>
        <fullName evidence="5">DUF3267 domain-containing protein</fullName>
    </recommendedName>
</protein>
<dbReference type="AlphaFoldDB" id="A0A252F474"/>
<evidence type="ECO:0000256" key="2">
    <source>
        <dbReference type="SAM" id="Phobius"/>
    </source>
</evidence>
<organism evidence="3 4">
    <name type="scientific">Butyricicoccus porcorum</name>
    <dbReference type="NCBI Taxonomy" id="1945634"/>
    <lineage>
        <taxon>Bacteria</taxon>
        <taxon>Bacillati</taxon>
        <taxon>Bacillota</taxon>
        <taxon>Clostridia</taxon>
        <taxon>Eubacteriales</taxon>
        <taxon>Butyricicoccaceae</taxon>
        <taxon>Butyricicoccus</taxon>
    </lineage>
</organism>
<feature type="transmembrane region" description="Helical" evidence="2">
    <location>
        <begin position="205"/>
        <end position="226"/>
    </location>
</feature>
<comment type="caution">
    <text evidence="3">The sequence shown here is derived from an EMBL/GenBank/DDBJ whole genome shotgun (WGS) entry which is preliminary data.</text>
</comment>
<proteinExistence type="predicted"/>
<dbReference type="EMBL" id="NHOC01000005">
    <property type="protein sequence ID" value="OUM20584.1"/>
    <property type="molecule type" value="Genomic_DNA"/>
</dbReference>
<dbReference type="Pfam" id="PF11667">
    <property type="entry name" value="DUF3267"/>
    <property type="match status" value="1"/>
</dbReference>
<keyword evidence="4" id="KW-1185">Reference proteome</keyword>
<accession>A0A252F474</accession>
<name>A0A252F474_9FIRM</name>
<keyword evidence="2" id="KW-0812">Transmembrane</keyword>
<keyword evidence="2" id="KW-1133">Transmembrane helix</keyword>